<evidence type="ECO:0000256" key="1">
    <source>
        <dbReference type="SAM" id="MobiDB-lite"/>
    </source>
</evidence>
<dbReference type="KEGG" id="more:E1B28_010540"/>
<evidence type="ECO:0000313" key="2">
    <source>
        <dbReference type="EMBL" id="KAG7091512.1"/>
    </source>
</evidence>
<keyword evidence="3" id="KW-1185">Reference proteome</keyword>
<evidence type="ECO:0000313" key="3">
    <source>
        <dbReference type="Proteomes" id="UP001049176"/>
    </source>
</evidence>
<feature type="compositionally biased region" description="Polar residues" evidence="1">
    <location>
        <begin position="196"/>
        <end position="225"/>
    </location>
</feature>
<feature type="region of interest" description="Disordered" evidence="1">
    <location>
        <begin position="442"/>
        <end position="462"/>
    </location>
</feature>
<accession>A0A9P7RXJ0</accession>
<comment type="caution">
    <text evidence="2">The sequence shown here is derived from an EMBL/GenBank/DDBJ whole genome shotgun (WGS) entry which is preliminary data.</text>
</comment>
<protein>
    <recommendedName>
        <fullName evidence="4">C3H1-type domain-containing protein</fullName>
    </recommendedName>
</protein>
<dbReference type="Proteomes" id="UP001049176">
    <property type="component" value="Chromosome 6"/>
</dbReference>
<proteinExistence type="predicted"/>
<gene>
    <name evidence="2" type="ORF">E1B28_010540</name>
</gene>
<sequence length="508" mass="55986">MPCFHLTSATELFYWSSDRSGKEKIAESDWEQYGISSMKVETSIGSLWGSQHPYLAVRDFLRFGNYDLDGGRFASEHGYPILIKGDPHVRVEHCLKWATFLPSLKISQNRSAEKWYCGLGRKRSSETDTIAPVYTRALTKEGKVFYRKDGKFVARASIPPEDLTVLDAAPASPPSSPTSPKAEFSPRAAARRELFDSTSRPNLIYTTTPIMNTDSSSPSGSQPADTTPPPMPTVTSASGQTVTMSMEEMMRMVVSLSSQLSTSSPAATSTTPVQPAIPAFISVPTPERKSLFDAFPCLEAGTLLAVTRHEIPPLDIRKLDPILLKKAFDEGTLAAVGSHSGCAKDYPSLASLLPPLGLYFQILIHFATSGGQLDIVSALATGMLQYILHLTDLNQRYEWHAVLTYHMSYHADRRREMVNNIYTGWGKPSSDLITEHLQGREIQRRAKQSDAGSSQKSTPKKPKVPIEQQTCFAFNTGSCTYNPCKRIHQCSSCQSKDHTVVSCSKKSS</sequence>
<feature type="region of interest" description="Disordered" evidence="1">
    <location>
        <begin position="165"/>
        <end position="238"/>
    </location>
</feature>
<name>A0A9P7RXJ0_9AGAR</name>
<reference evidence="2" key="1">
    <citation type="journal article" date="2021" name="Genome Biol. Evol.">
        <title>The assembled and annotated genome of the fairy-ring fungus Marasmius oreades.</title>
        <authorList>
            <person name="Hiltunen M."/>
            <person name="Ament-Velasquez S.L."/>
            <person name="Johannesson H."/>
        </authorList>
    </citation>
    <scope>NUCLEOTIDE SEQUENCE</scope>
    <source>
        <strain evidence="2">03SP1</strain>
    </source>
</reference>
<evidence type="ECO:0008006" key="4">
    <source>
        <dbReference type="Google" id="ProtNLM"/>
    </source>
</evidence>
<dbReference type="AlphaFoldDB" id="A0A9P7RXJ0"/>
<dbReference type="OrthoDB" id="3051534at2759"/>
<dbReference type="RefSeq" id="XP_043007982.1">
    <property type="nucleotide sequence ID" value="XM_043155513.1"/>
</dbReference>
<dbReference type="GeneID" id="66079616"/>
<organism evidence="2 3">
    <name type="scientific">Marasmius oreades</name>
    <name type="common">fairy-ring Marasmius</name>
    <dbReference type="NCBI Taxonomy" id="181124"/>
    <lineage>
        <taxon>Eukaryota</taxon>
        <taxon>Fungi</taxon>
        <taxon>Dikarya</taxon>
        <taxon>Basidiomycota</taxon>
        <taxon>Agaricomycotina</taxon>
        <taxon>Agaricomycetes</taxon>
        <taxon>Agaricomycetidae</taxon>
        <taxon>Agaricales</taxon>
        <taxon>Marasmiineae</taxon>
        <taxon>Marasmiaceae</taxon>
        <taxon>Marasmius</taxon>
    </lineage>
</organism>
<dbReference type="EMBL" id="CM032186">
    <property type="protein sequence ID" value="KAG7091512.1"/>
    <property type="molecule type" value="Genomic_DNA"/>
</dbReference>